<evidence type="ECO:0000256" key="9">
    <source>
        <dbReference type="SAM" id="Phobius"/>
    </source>
</evidence>
<dbReference type="Pfam" id="PF07730">
    <property type="entry name" value="HisKA_3"/>
    <property type="match status" value="1"/>
</dbReference>
<evidence type="ECO:0000256" key="8">
    <source>
        <dbReference type="ARBA" id="ARBA00023012"/>
    </source>
</evidence>
<sequence length="380" mass="39939">MTTTLTALRHARTHHARAWRWLRLVGPVIIGLQVIALCRTEPRPGLSGRGLVILLAIVAFGIGAGGAFVTRRGGRWLSILLLFAASVVLLLLQPSGPGVLGVFVAVAVIGRRLAPLPGSLLVGGALVALIVAGQNRSPLPALMTGIAMASFYAVMRLAERLSATNGQAEELLIALEHTREADARAAALAERQRLAREMHDVLAHSLSALVLQLEGASVLAASDERLGPVIERARRLAGSGLDEARNAITTLREGGTLPGPGELPALSARFEHDTGIRCELTVCGDAHQLDADAQLAVYRVAQESLTNIAKHAPGQDRVCLQLSYEPGVVRLVVEDYGVGALAGSGGYGLTGMRERAELVGGRLDAGPTLTGFRVELEVPA</sequence>
<keyword evidence="12" id="KW-1185">Reference proteome</keyword>
<dbReference type="InterPro" id="IPR003594">
    <property type="entry name" value="HATPase_dom"/>
</dbReference>
<feature type="transmembrane region" description="Helical" evidence="9">
    <location>
        <begin position="116"/>
        <end position="133"/>
    </location>
</feature>
<dbReference type="CDD" id="cd16917">
    <property type="entry name" value="HATPase_UhpB-NarQ-NarX-like"/>
    <property type="match status" value="1"/>
</dbReference>
<dbReference type="InterPro" id="IPR011712">
    <property type="entry name" value="Sig_transdc_His_kin_sub3_dim/P"/>
</dbReference>
<keyword evidence="7" id="KW-0067">ATP-binding</keyword>
<evidence type="ECO:0000256" key="7">
    <source>
        <dbReference type="ARBA" id="ARBA00022840"/>
    </source>
</evidence>
<feature type="transmembrane region" description="Helical" evidence="9">
    <location>
        <begin position="76"/>
        <end position="109"/>
    </location>
</feature>
<keyword evidence="3" id="KW-0597">Phosphoprotein</keyword>
<evidence type="ECO:0000313" key="11">
    <source>
        <dbReference type="EMBL" id="TKK76439.1"/>
    </source>
</evidence>
<evidence type="ECO:0000256" key="5">
    <source>
        <dbReference type="ARBA" id="ARBA00022741"/>
    </source>
</evidence>
<organism evidence="11 12">
    <name type="scientific">Kribbella jiaozuonensis</name>
    <dbReference type="NCBI Taxonomy" id="2575441"/>
    <lineage>
        <taxon>Bacteria</taxon>
        <taxon>Bacillati</taxon>
        <taxon>Actinomycetota</taxon>
        <taxon>Actinomycetes</taxon>
        <taxon>Propionibacteriales</taxon>
        <taxon>Kribbellaceae</taxon>
        <taxon>Kribbella</taxon>
    </lineage>
</organism>
<dbReference type="AlphaFoldDB" id="A0A4U3LMQ9"/>
<keyword evidence="6 11" id="KW-0418">Kinase</keyword>
<evidence type="ECO:0000256" key="3">
    <source>
        <dbReference type="ARBA" id="ARBA00022553"/>
    </source>
</evidence>
<accession>A0A4U3LMQ9</accession>
<dbReference type="Gene3D" id="3.30.565.10">
    <property type="entry name" value="Histidine kinase-like ATPase, C-terminal domain"/>
    <property type="match status" value="1"/>
</dbReference>
<dbReference type="Gene3D" id="1.20.5.1930">
    <property type="match status" value="1"/>
</dbReference>
<evidence type="ECO:0000256" key="6">
    <source>
        <dbReference type="ARBA" id="ARBA00022777"/>
    </source>
</evidence>
<dbReference type="GO" id="GO:0005524">
    <property type="term" value="F:ATP binding"/>
    <property type="evidence" value="ECO:0007669"/>
    <property type="project" value="UniProtKB-KW"/>
</dbReference>
<keyword evidence="8" id="KW-0902">Two-component regulatory system</keyword>
<keyword evidence="9" id="KW-1133">Transmembrane helix</keyword>
<dbReference type="Pfam" id="PF02518">
    <property type="entry name" value="HATPase_c"/>
    <property type="match status" value="1"/>
</dbReference>
<keyword evidence="9" id="KW-0472">Membrane</keyword>
<dbReference type="EC" id="2.7.13.3" evidence="2"/>
<keyword evidence="5" id="KW-0547">Nucleotide-binding</keyword>
<dbReference type="GO" id="GO:0000155">
    <property type="term" value="F:phosphorelay sensor kinase activity"/>
    <property type="evidence" value="ECO:0007669"/>
    <property type="project" value="InterPro"/>
</dbReference>
<dbReference type="SUPFAM" id="SSF55874">
    <property type="entry name" value="ATPase domain of HSP90 chaperone/DNA topoisomerase II/histidine kinase"/>
    <property type="match status" value="1"/>
</dbReference>
<dbReference type="Proteomes" id="UP000305836">
    <property type="component" value="Unassembled WGS sequence"/>
</dbReference>
<dbReference type="RefSeq" id="WP_137257306.1">
    <property type="nucleotide sequence ID" value="NZ_JBHSPQ010000003.1"/>
</dbReference>
<proteinExistence type="predicted"/>
<feature type="transmembrane region" description="Helical" evidence="9">
    <location>
        <begin position="50"/>
        <end position="70"/>
    </location>
</feature>
<evidence type="ECO:0000313" key="12">
    <source>
        <dbReference type="Proteomes" id="UP000305836"/>
    </source>
</evidence>
<dbReference type="PANTHER" id="PTHR24421">
    <property type="entry name" value="NITRATE/NITRITE SENSOR PROTEIN NARX-RELATED"/>
    <property type="match status" value="1"/>
</dbReference>
<dbReference type="InterPro" id="IPR050482">
    <property type="entry name" value="Sensor_HK_TwoCompSys"/>
</dbReference>
<evidence type="ECO:0000256" key="4">
    <source>
        <dbReference type="ARBA" id="ARBA00022679"/>
    </source>
</evidence>
<name>A0A4U3LMQ9_9ACTN</name>
<feature type="domain" description="Histidine kinase/HSP90-like ATPase" evidence="10">
    <location>
        <begin position="292"/>
        <end position="380"/>
    </location>
</feature>
<dbReference type="EMBL" id="SZPZ01000004">
    <property type="protein sequence ID" value="TKK76439.1"/>
    <property type="molecule type" value="Genomic_DNA"/>
</dbReference>
<evidence type="ECO:0000256" key="1">
    <source>
        <dbReference type="ARBA" id="ARBA00000085"/>
    </source>
</evidence>
<evidence type="ECO:0000256" key="2">
    <source>
        <dbReference type="ARBA" id="ARBA00012438"/>
    </source>
</evidence>
<dbReference type="SMART" id="SM00387">
    <property type="entry name" value="HATPase_c"/>
    <property type="match status" value="1"/>
</dbReference>
<gene>
    <name evidence="11" type="ORF">FDA38_29075</name>
</gene>
<keyword evidence="4" id="KW-0808">Transferase</keyword>
<comment type="caution">
    <text evidence="11">The sequence shown here is derived from an EMBL/GenBank/DDBJ whole genome shotgun (WGS) entry which is preliminary data.</text>
</comment>
<dbReference type="PANTHER" id="PTHR24421:SF10">
    <property type="entry name" value="NITRATE_NITRITE SENSOR PROTEIN NARQ"/>
    <property type="match status" value="1"/>
</dbReference>
<keyword evidence="9" id="KW-0812">Transmembrane</keyword>
<comment type="catalytic activity">
    <reaction evidence="1">
        <text>ATP + protein L-histidine = ADP + protein N-phospho-L-histidine.</text>
        <dbReference type="EC" id="2.7.13.3"/>
    </reaction>
</comment>
<protein>
    <recommendedName>
        <fullName evidence="2">histidine kinase</fullName>
        <ecNumber evidence="2">2.7.13.3</ecNumber>
    </recommendedName>
</protein>
<feature type="transmembrane region" description="Helical" evidence="9">
    <location>
        <begin position="139"/>
        <end position="158"/>
    </location>
</feature>
<reference evidence="11 12" key="1">
    <citation type="submission" date="2019-04" db="EMBL/GenBank/DDBJ databases">
        <title>Kribbella sp. NEAU-THZ 27 nov., a novel actinomycete isolated from soil.</title>
        <authorList>
            <person name="Duan L."/>
        </authorList>
    </citation>
    <scope>NUCLEOTIDE SEQUENCE [LARGE SCALE GENOMIC DNA]</scope>
    <source>
        <strain evidence="12">NEAU-THZ27</strain>
    </source>
</reference>
<dbReference type="GO" id="GO:0046983">
    <property type="term" value="F:protein dimerization activity"/>
    <property type="evidence" value="ECO:0007669"/>
    <property type="project" value="InterPro"/>
</dbReference>
<dbReference type="OrthoDB" id="227596at2"/>
<feature type="transmembrane region" description="Helical" evidence="9">
    <location>
        <begin position="20"/>
        <end position="38"/>
    </location>
</feature>
<dbReference type="GO" id="GO:0016020">
    <property type="term" value="C:membrane"/>
    <property type="evidence" value="ECO:0007669"/>
    <property type="project" value="InterPro"/>
</dbReference>
<dbReference type="InterPro" id="IPR036890">
    <property type="entry name" value="HATPase_C_sf"/>
</dbReference>
<evidence type="ECO:0000259" key="10">
    <source>
        <dbReference type="SMART" id="SM00387"/>
    </source>
</evidence>